<evidence type="ECO:0000256" key="10">
    <source>
        <dbReference type="ARBA" id="ARBA00023225"/>
    </source>
</evidence>
<keyword evidence="12" id="KW-1185">Reference proteome</keyword>
<dbReference type="RefSeq" id="WP_007618895.1">
    <property type="nucleotide sequence ID" value="NZ_BAEO01000024.1"/>
</dbReference>
<dbReference type="NCBIfam" id="TIGR02473">
    <property type="entry name" value="flagell_FliJ"/>
    <property type="match status" value="1"/>
</dbReference>
<evidence type="ECO:0000256" key="3">
    <source>
        <dbReference type="ARBA" id="ARBA00020392"/>
    </source>
</evidence>
<keyword evidence="10" id="KW-1006">Bacterial flagellum protein export</keyword>
<protein>
    <recommendedName>
        <fullName evidence="3">Flagellar FliJ protein</fullName>
    </recommendedName>
</protein>
<dbReference type="AlphaFoldDB" id="K6XDN0"/>
<comment type="subcellular location">
    <subcellularLocation>
        <location evidence="1">Cell membrane</location>
        <topology evidence="1">Peripheral membrane protein</topology>
        <orientation evidence="1">Cytoplasmic side</orientation>
    </subcellularLocation>
</comment>
<dbReference type="eggNOG" id="COG2882">
    <property type="taxonomic scope" value="Bacteria"/>
</dbReference>
<dbReference type="Pfam" id="PF02050">
    <property type="entry name" value="FliJ"/>
    <property type="match status" value="1"/>
</dbReference>
<evidence type="ECO:0000256" key="9">
    <source>
        <dbReference type="ARBA" id="ARBA00023136"/>
    </source>
</evidence>
<dbReference type="GO" id="GO:0015031">
    <property type="term" value="P:protein transport"/>
    <property type="evidence" value="ECO:0007669"/>
    <property type="project" value="UniProtKB-KW"/>
</dbReference>
<accession>K6XDN0</accession>
<dbReference type="InterPro" id="IPR053716">
    <property type="entry name" value="Flag_assembly_chemotaxis_eff"/>
</dbReference>
<evidence type="ECO:0000256" key="5">
    <source>
        <dbReference type="ARBA" id="ARBA00022475"/>
    </source>
</evidence>
<comment type="similarity">
    <text evidence="2">Belongs to the FliJ family.</text>
</comment>
<keyword evidence="11" id="KW-0969">Cilium</keyword>
<evidence type="ECO:0000313" key="12">
    <source>
        <dbReference type="Proteomes" id="UP000006327"/>
    </source>
</evidence>
<keyword evidence="5" id="KW-1003">Cell membrane</keyword>
<comment type="caution">
    <text evidence="11">The sequence shown here is derived from an EMBL/GenBank/DDBJ whole genome shotgun (WGS) entry which is preliminary data.</text>
</comment>
<keyword evidence="11" id="KW-0966">Cell projection</keyword>
<keyword evidence="9" id="KW-0472">Membrane</keyword>
<keyword evidence="6" id="KW-0145">Chemotaxis</keyword>
<evidence type="ECO:0000256" key="2">
    <source>
        <dbReference type="ARBA" id="ARBA00010004"/>
    </source>
</evidence>
<evidence type="ECO:0000256" key="6">
    <source>
        <dbReference type="ARBA" id="ARBA00022500"/>
    </source>
</evidence>
<dbReference type="GO" id="GO:0005886">
    <property type="term" value="C:plasma membrane"/>
    <property type="evidence" value="ECO:0007669"/>
    <property type="project" value="UniProtKB-SubCell"/>
</dbReference>
<gene>
    <name evidence="11" type="primary">fliJ</name>
    <name evidence="11" type="ORF">GARC_1778</name>
</gene>
<dbReference type="GO" id="GO:0044781">
    <property type="term" value="P:bacterial-type flagellum organization"/>
    <property type="evidence" value="ECO:0007669"/>
    <property type="project" value="UniProtKB-KW"/>
</dbReference>
<dbReference type="GO" id="GO:0009288">
    <property type="term" value="C:bacterial-type flagellum"/>
    <property type="evidence" value="ECO:0007669"/>
    <property type="project" value="InterPro"/>
</dbReference>
<dbReference type="GO" id="GO:0006935">
    <property type="term" value="P:chemotaxis"/>
    <property type="evidence" value="ECO:0007669"/>
    <property type="project" value="UniProtKB-KW"/>
</dbReference>
<evidence type="ECO:0000313" key="11">
    <source>
        <dbReference type="EMBL" id="GAC18749.1"/>
    </source>
</evidence>
<sequence>MAQSQLQMVADWERQKEQKLVQDFQLAQQFAQDNKQKLSGLENYRLNYLREAQLRAKQGVGSVIFGQHQQFIGKLDKACEMQLHTLNQAVRVADQRRMLWMAQQRKRKAVEMLLDKQHKAKLKREDKLEQIMLDELSLQKFMRKRG</sequence>
<evidence type="ECO:0000256" key="7">
    <source>
        <dbReference type="ARBA" id="ARBA00022795"/>
    </source>
</evidence>
<keyword evidence="8" id="KW-0653">Protein transport</keyword>
<dbReference type="GO" id="GO:0071973">
    <property type="term" value="P:bacterial-type flagellum-dependent cell motility"/>
    <property type="evidence" value="ECO:0007669"/>
    <property type="project" value="InterPro"/>
</dbReference>
<reference evidence="11 12" key="1">
    <citation type="journal article" date="2017" name="Antonie Van Leeuwenhoek">
        <title>Rhizobium rhizosphaerae sp. nov., a novel species isolated from rice rhizosphere.</title>
        <authorList>
            <person name="Zhao J.J."/>
            <person name="Zhang J."/>
            <person name="Zhang R.J."/>
            <person name="Zhang C.W."/>
            <person name="Yin H.Q."/>
            <person name="Zhang X.X."/>
        </authorList>
    </citation>
    <scope>NUCLEOTIDE SEQUENCE [LARGE SCALE GENOMIC DNA]</scope>
    <source>
        <strain evidence="11 12">BSs20135</strain>
    </source>
</reference>
<dbReference type="PANTHER" id="PTHR38786:SF1">
    <property type="entry name" value="FLAGELLAR FLIJ PROTEIN"/>
    <property type="match status" value="1"/>
</dbReference>
<dbReference type="Gene3D" id="1.10.287.1700">
    <property type="match status" value="1"/>
</dbReference>
<dbReference type="InterPro" id="IPR052570">
    <property type="entry name" value="FliJ"/>
</dbReference>
<evidence type="ECO:0000256" key="4">
    <source>
        <dbReference type="ARBA" id="ARBA00022448"/>
    </source>
</evidence>
<dbReference type="PANTHER" id="PTHR38786">
    <property type="entry name" value="FLAGELLAR FLIJ PROTEIN"/>
    <property type="match status" value="1"/>
</dbReference>
<proteinExistence type="inferred from homology"/>
<evidence type="ECO:0000256" key="1">
    <source>
        <dbReference type="ARBA" id="ARBA00004413"/>
    </source>
</evidence>
<dbReference type="STRING" id="493475.GARC_1778"/>
<keyword evidence="11" id="KW-0282">Flagellum</keyword>
<keyword evidence="4" id="KW-0813">Transport</keyword>
<dbReference type="InterPro" id="IPR012823">
    <property type="entry name" value="Flagell_FliJ"/>
</dbReference>
<keyword evidence="7" id="KW-1005">Bacterial flagellum biogenesis</keyword>
<dbReference type="OrthoDB" id="7063004at2"/>
<dbReference type="Proteomes" id="UP000006327">
    <property type="component" value="Unassembled WGS sequence"/>
</dbReference>
<organism evidence="11 12">
    <name type="scientific">Paraglaciecola arctica BSs20135</name>
    <dbReference type="NCBI Taxonomy" id="493475"/>
    <lineage>
        <taxon>Bacteria</taxon>
        <taxon>Pseudomonadati</taxon>
        <taxon>Pseudomonadota</taxon>
        <taxon>Gammaproteobacteria</taxon>
        <taxon>Alteromonadales</taxon>
        <taxon>Alteromonadaceae</taxon>
        <taxon>Paraglaciecola</taxon>
    </lineage>
</organism>
<dbReference type="EMBL" id="BAEO01000024">
    <property type="protein sequence ID" value="GAC18749.1"/>
    <property type="molecule type" value="Genomic_DNA"/>
</dbReference>
<evidence type="ECO:0000256" key="8">
    <source>
        <dbReference type="ARBA" id="ARBA00022927"/>
    </source>
</evidence>
<name>K6XDN0_9ALTE</name>